<evidence type="ECO:0000256" key="5">
    <source>
        <dbReference type="SAM" id="MobiDB-lite"/>
    </source>
</evidence>
<comment type="similarity">
    <text evidence="1">Belongs to the WD repeat mio family.</text>
</comment>
<evidence type="ECO:0000259" key="7">
    <source>
        <dbReference type="Pfam" id="PF21719"/>
    </source>
</evidence>
<dbReference type="Proteomes" id="UP000811619">
    <property type="component" value="Unassembled WGS sequence"/>
</dbReference>
<name>A0A8K0J647_9HYPO</name>
<dbReference type="InterPro" id="IPR015943">
    <property type="entry name" value="WD40/YVTN_repeat-like_dom_sf"/>
</dbReference>
<reference evidence="8" key="1">
    <citation type="journal article" date="2020" name="bioRxiv">
        <title>Whole genome comparisons of ergot fungi reveals the divergence and evolution of species within the genus Claviceps are the result of varying mechanisms driving genome evolution and host range expansion.</title>
        <authorList>
            <person name="Wyka S.A."/>
            <person name="Mondo S.J."/>
            <person name="Liu M."/>
            <person name="Dettman J."/>
            <person name="Nalam V."/>
            <person name="Broders K.D."/>
        </authorList>
    </citation>
    <scope>NUCLEOTIDE SEQUENCE</scope>
    <source>
        <strain evidence="8">CCC 489</strain>
    </source>
</reference>
<protein>
    <submittedName>
        <fullName evidence="8">Uncharacterized protein</fullName>
    </submittedName>
</protein>
<evidence type="ECO:0000259" key="6">
    <source>
        <dbReference type="Pfam" id="PF17034"/>
    </source>
</evidence>
<dbReference type="InterPro" id="IPR037593">
    <property type="entry name" value="MIOS/Sea4"/>
</dbReference>
<accession>A0A8K0J647</accession>
<sequence>MDRPEPGLVKWSPRSSVDSFVHISLQHRFVQLYEPTGYAHKQRFDYSKLSRHDDFPPLTTYDWSPANPSLLAVGTGSGVINLLKIDDNSNAYAEIGFNSWRTCQAVAFNTTGLIAVGLDRVRLDQSLHVWDVNRLSAQELSKTGFPSAASRFVDSYTKREASVSVSSLKFFEDSPLTLVAGVKGQGVRIIDLRDPTGKVTFQTKCNNNLAIDYVDQNNFASSALDHPGVMIWDRRAASEPLASHFYSQAVQEEVVPWGGALQLDKVIETDSDPFLVEGKHSLIRSLRFCRGRRGLLGALSPTGQLKVLETKKEIESAGMAPQQGPELLQVQRSHEMDISYRYNSRRNDRIVSFDWVTLPSLSLRPRMLVLRANGVFGILEQSSTAADHVYKLIPWQSPHRGLEENAPYHDIMQFEPTEEPEILGPLLTEKTLAAMPIFGPDKAHILDRLDDMLQDIEPAPINVQHVDETSRSLLPTLRDASTISRKLLAIRAYIKNEQAHRQAEEGQAPQKAQKAQKAQEASSGRFHNRAHEISLAPNSLGSCREFHEARLATLATAKGLSREAQSLIDHSMLLRAKEKYLFDATTNRSILSDDPWRRFLWDWIADAELAADDGGLLLGNMDLSYLGVYSIWTNDLGKKPATRLTSSSTMPDAAQWERAIGQYCKKRQLPDFDGAATSKPFQRQLCLEICGWGDPQRHDPNWIDGEAKVDDPAGIHTMVAARHLFRGDLDKAIQILRRAITTYPELLFVSLSLQLLGRDGKQFHPSNKDQLELELDDAVPSRTDPYLRAISSLIATGDWATVANQRSLPLSDRAFVAVRNFEDNQLTDWLHDNVALAVEDGDIEGIALTGITEHLVDIFARYVQKFQDVQTATLVLSIVHPRYIDDIRCRAWRNAYRSHLQRHRLFFQRTKFEVESTKRSKRDGVPTLKPPSRQIALRCVYCDAETSLASHGAVPAPAVPLSSMPTTLETRNPLLAASISSGISCPNCGRQLPRCVVCLEVVGVPRSDKPEDKDKESTRTAGRFPTFCLRCEHVLHLDHARQWFSRHVECPVPECRCQCNFRANPELGYH</sequence>
<proteinExistence type="inferred from homology"/>
<dbReference type="Pfam" id="PF17034">
    <property type="entry name" value="zinc_ribbon_16"/>
    <property type="match status" value="1"/>
</dbReference>
<feature type="repeat" description="TPR" evidence="4">
    <location>
        <begin position="713"/>
        <end position="746"/>
    </location>
</feature>
<dbReference type="OrthoDB" id="341486at2759"/>
<evidence type="ECO:0000313" key="9">
    <source>
        <dbReference type="Proteomes" id="UP000811619"/>
    </source>
</evidence>
<feature type="domain" description="GATOR2 complex protein MIO zinc-ribbon like" evidence="6">
    <location>
        <begin position="979"/>
        <end position="1060"/>
    </location>
</feature>
<dbReference type="Gene3D" id="2.130.10.10">
    <property type="entry name" value="YVTN repeat-like/Quinoprotein amine dehydrogenase"/>
    <property type="match status" value="1"/>
</dbReference>
<feature type="domain" description="MIOS-like alpha-solenoid" evidence="7">
    <location>
        <begin position="574"/>
        <end position="815"/>
    </location>
</feature>
<dbReference type="InterPro" id="IPR036322">
    <property type="entry name" value="WD40_repeat_dom_sf"/>
</dbReference>
<dbReference type="GO" id="GO:0005737">
    <property type="term" value="C:cytoplasm"/>
    <property type="evidence" value="ECO:0007669"/>
    <property type="project" value="TreeGrafter"/>
</dbReference>
<keyword evidence="4" id="KW-0802">TPR repeat</keyword>
<dbReference type="PROSITE" id="PS50005">
    <property type="entry name" value="TPR"/>
    <property type="match status" value="1"/>
</dbReference>
<evidence type="ECO:0000256" key="2">
    <source>
        <dbReference type="ARBA" id="ARBA00022574"/>
    </source>
</evidence>
<dbReference type="PANTHER" id="PTHR16453:SF9">
    <property type="entry name" value="GATOR COMPLEX PROTEIN MIOS"/>
    <property type="match status" value="1"/>
</dbReference>
<dbReference type="AlphaFoldDB" id="A0A8K0J647"/>
<feature type="region of interest" description="Disordered" evidence="5">
    <location>
        <begin position="500"/>
        <end position="528"/>
    </location>
</feature>
<dbReference type="Pfam" id="PF21719">
    <property type="entry name" value="MIOS_a-sol"/>
    <property type="match status" value="1"/>
</dbReference>
<evidence type="ECO:0000256" key="3">
    <source>
        <dbReference type="ARBA" id="ARBA00022737"/>
    </source>
</evidence>
<dbReference type="GO" id="GO:1904263">
    <property type="term" value="P:positive regulation of TORC1 signaling"/>
    <property type="evidence" value="ECO:0007669"/>
    <property type="project" value="TreeGrafter"/>
</dbReference>
<organism evidence="8 9">
    <name type="scientific">Claviceps africana</name>
    <dbReference type="NCBI Taxonomy" id="83212"/>
    <lineage>
        <taxon>Eukaryota</taxon>
        <taxon>Fungi</taxon>
        <taxon>Dikarya</taxon>
        <taxon>Ascomycota</taxon>
        <taxon>Pezizomycotina</taxon>
        <taxon>Sordariomycetes</taxon>
        <taxon>Hypocreomycetidae</taxon>
        <taxon>Hypocreales</taxon>
        <taxon>Clavicipitaceae</taxon>
        <taxon>Claviceps</taxon>
    </lineage>
</organism>
<evidence type="ECO:0000256" key="4">
    <source>
        <dbReference type="PROSITE-ProRule" id="PRU00339"/>
    </source>
</evidence>
<dbReference type="EMBL" id="SRPY01000499">
    <property type="protein sequence ID" value="KAG5922788.1"/>
    <property type="molecule type" value="Genomic_DNA"/>
</dbReference>
<dbReference type="SUPFAM" id="SSF50978">
    <property type="entry name" value="WD40 repeat-like"/>
    <property type="match status" value="1"/>
</dbReference>
<keyword evidence="2" id="KW-0853">WD repeat</keyword>
<dbReference type="PANTHER" id="PTHR16453">
    <property type="entry name" value="WD40 DOMAIN-CONTAINING PROTEIN MIO FAMILY MEMBER"/>
    <property type="match status" value="1"/>
</dbReference>
<dbReference type="InterPro" id="IPR049092">
    <property type="entry name" value="MIOS_a-sol"/>
</dbReference>
<feature type="compositionally biased region" description="Low complexity" evidence="5">
    <location>
        <begin position="505"/>
        <end position="521"/>
    </location>
</feature>
<dbReference type="InterPro" id="IPR031488">
    <property type="entry name" value="Zn_ribbon_mio"/>
</dbReference>
<evidence type="ECO:0000256" key="1">
    <source>
        <dbReference type="ARBA" id="ARBA00009713"/>
    </source>
</evidence>
<keyword evidence="9" id="KW-1185">Reference proteome</keyword>
<evidence type="ECO:0000313" key="8">
    <source>
        <dbReference type="EMBL" id="KAG5922788.1"/>
    </source>
</evidence>
<gene>
    <name evidence="8" type="ORF">E4U42_005266</name>
</gene>
<comment type="caution">
    <text evidence="8">The sequence shown here is derived from an EMBL/GenBank/DDBJ whole genome shotgun (WGS) entry which is preliminary data.</text>
</comment>
<keyword evidence="3" id="KW-0677">Repeat</keyword>
<dbReference type="InterPro" id="IPR019734">
    <property type="entry name" value="TPR_rpt"/>
</dbReference>